<evidence type="ECO:0000313" key="1">
    <source>
        <dbReference type="EMBL" id="CAK9106726.1"/>
    </source>
</evidence>
<protein>
    <submittedName>
        <fullName evidence="1">Uncharacterized protein</fullName>
    </submittedName>
</protein>
<name>A0ABP0S315_9DINO</name>
<dbReference type="EMBL" id="CAXAMM010042795">
    <property type="protein sequence ID" value="CAK9106726.1"/>
    <property type="molecule type" value="Genomic_DNA"/>
</dbReference>
<accession>A0ABP0S315</accession>
<organism evidence="1 2">
    <name type="scientific">Durusdinium trenchii</name>
    <dbReference type="NCBI Taxonomy" id="1381693"/>
    <lineage>
        <taxon>Eukaryota</taxon>
        <taxon>Sar</taxon>
        <taxon>Alveolata</taxon>
        <taxon>Dinophyceae</taxon>
        <taxon>Suessiales</taxon>
        <taxon>Symbiodiniaceae</taxon>
        <taxon>Durusdinium</taxon>
    </lineage>
</organism>
<dbReference type="Proteomes" id="UP001642464">
    <property type="component" value="Unassembled WGS sequence"/>
</dbReference>
<comment type="caution">
    <text evidence="1">The sequence shown here is derived from an EMBL/GenBank/DDBJ whole genome shotgun (WGS) entry which is preliminary data.</text>
</comment>
<keyword evidence="2" id="KW-1185">Reference proteome</keyword>
<reference evidence="1 2" key="1">
    <citation type="submission" date="2024-02" db="EMBL/GenBank/DDBJ databases">
        <authorList>
            <person name="Chen Y."/>
            <person name="Shah S."/>
            <person name="Dougan E. K."/>
            <person name="Thang M."/>
            <person name="Chan C."/>
        </authorList>
    </citation>
    <scope>NUCLEOTIDE SEQUENCE [LARGE SCALE GENOMIC DNA]</scope>
</reference>
<evidence type="ECO:0000313" key="2">
    <source>
        <dbReference type="Proteomes" id="UP001642464"/>
    </source>
</evidence>
<gene>
    <name evidence="1" type="ORF">SCF082_LOCUS49710</name>
</gene>
<proteinExistence type="predicted"/>
<sequence length="165" mass="18633">MQVGKTAPREKGSDEKLVEVFGRQIGSWADQRADILTQLLRLLQPLPGTEEAAPERVFFCATALGKTKVRSKLSTLDAKKAGDRGDDGSWRWDSEISFEYAVGDAMPSESMVLMRVGWLGRGIVYRERGHDEWGFDRVRIALRTQSVLQETYVFSINLETNFFDA</sequence>